<dbReference type="RefSeq" id="WP_003785147.1">
    <property type="nucleotide sequence ID" value="NZ_JASPFA010000006.1"/>
</dbReference>
<dbReference type="Gene3D" id="3.40.50.720">
    <property type="entry name" value="NAD(P)-binding Rossmann-like Domain"/>
    <property type="match status" value="1"/>
</dbReference>
<dbReference type="InterPro" id="IPR036291">
    <property type="entry name" value="NAD(P)-bd_dom_sf"/>
</dbReference>
<accession>A0A854D8C5</accession>
<dbReference type="Pfam" id="PF13602">
    <property type="entry name" value="ADH_zinc_N_2"/>
    <property type="match status" value="1"/>
</dbReference>
<dbReference type="GO" id="GO:0016491">
    <property type="term" value="F:oxidoreductase activity"/>
    <property type="evidence" value="ECO:0007669"/>
    <property type="project" value="InterPro"/>
</dbReference>
<reference evidence="2 3" key="1">
    <citation type="submission" date="2016-12" db="EMBL/GenBank/DDBJ databases">
        <title>Genomic comparison of strains in the 'Actinomyces naeslundii' group.</title>
        <authorList>
            <person name="Mughal S.R."/>
            <person name="Do T."/>
            <person name="Gilbert S.C."/>
            <person name="Witherden E.A."/>
            <person name="Didelot X."/>
            <person name="Beighton D."/>
        </authorList>
    </citation>
    <scope>NUCLEOTIDE SEQUENCE [LARGE SCALE GENOMIC DNA]</scope>
    <source>
        <strain evidence="2 3">NCTC 10301</strain>
    </source>
</reference>
<dbReference type="SMART" id="SM00829">
    <property type="entry name" value="PKS_ER"/>
    <property type="match status" value="1"/>
</dbReference>
<evidence type="ECO:0000313" key="3">
    <source>
        <dbReference type="Proteomes" id="UP000187035"/>
    </source>
</evidence>
<dbReference type="AlphaFoldDB" id="A0A854D8C5"/>
<comment type="caution">
    <text evidence="2">The sequence shown here is derived from an EMBL/GenBank/DDBJ whole genome shotgun (WGS) entry which is preliminary data.</text>
</comment>
<dbReference type="EMBL" id="MSRR01000002">
    <property type="protein sequence ID" value="OMG38749.1"/>
    <property type="molecule type" value="Genomic_DNA"/>
</dbReference>
<proteinExistence type="predicted"/>
<dbReference type="CDD" id="cd05289">
    <property type="entry name" value="MDR_like_2"/>
    <property type="match status" value="1"/>
</dbReference>
<dbReference type="InterPro" id="IPR020843">
    <property type="entry name" value="ER"/>
</dbReference>
<dbReference type="SUPFAM" id="SSF51735">
    <property type="entry name" value="NAD(P)-binding Rossmann-fold domains"/>
    <property type="match status" value="1"/>
</dbReference>
<dbReference type="PANTHER" id="PTHR43482">
    <property type="entry name" value="PROTEIN AST1-RELATED"/>
    <property type="match status" value="1"/>
</dbReference>
<protein>
    <submittedName>
        <fullName evidence="2">Zn-dependent alcohol dehydrogenase</fullName>
    </submittedName>
</protein>
<evidence type="ECO:0000259" key="1">
    <source>
        <dbReference type="SMART" id="SM00829"/>
    </source>
</evidence>
<dbReference type="Pfam" id="PF08240">
    <property type="entry name" value="ADH_N"/>
    <property type="match status" value="1"/>
</dbReference>
<dbReference type="PANTHER" id="PTHR43482:SF1">
    <property type="entry name" value="PROTEIN AST1-RELATED"/>
    <property type="match status" value="1"/>
</dbReference>
<dbReference type="SUPFAM" id="SSF50129">
    <property type="entry name" value="GroES-like"/>
    <property type="match status" value="1"/>
</dbReference>
<feature type="domain" description="Enoyl reductase (ER)" evidence="1">
    <location>
        <begin position="16"/>
        <end position="315"/>
    </location>
</feature>
<name>A0A854D8C5_ACTNA</name>
<dbReference type="Gene3D" id="3.90.180.10">
    <property type="entry name" value="Medium-chain alcohol dehydrogenases, catalytic domain"/>
    <property type="match status" value="1"/>
</dbReference>
<evidence type="ECO:0000313" key="2">
    <source>
        <dbReference type="EMBL" id="OMG38749.1"/>
    </source>
</evidence>
<organism evidence="2 3">
    <name type="scientific">Actinomyces naeslundii</name>
    <dbReference type="NCBI Taxonomy" id="1655"/>
    <lineage>
        <taxon>Bacteria</taxon>
        <taxon>Bacillati</taxon>
        <taxon>Actinomycetota</taxon>
        <taxon>Actinomycetes</taxon>
        <taxon>Actinomycetales</taxon>
        <taxon>Actinomycetaceae</taxon>
        <taxon>Actinomyces</taxon>
    </lineage>
</organism>
<dbReference type="InterPro" id="IPR013154">
    <property type="entry name" value="ADH-like_N"/>
</dbReference>
<dbReference type="InterPro" id="IPR052585">
    <property type="entry name" value="Lipid_raft_assoc_Zn_ADH"/>
</dbReference>
<dbReference type="InterPro" id="IPR011032">
    <property type="entry name" value="GroES-like_sf"/>
</dbReference>
<dbReference type="Proteomes" id="UP000187035">
    <property type="component" value="Unassembled WGS sequence"/>
</dbReference>
<sequence>MNTQDAMWAVQFRSYGSPEVLEVGTATMPSPGPKDVVVEVAAFSINAVDLQTRRGKMRLFDGMGFPKGTGVDFAGLVHEVGDRVRGVRIGARVWGYLGMKPPGRAAAGAQYVRVRADRVTPAPSAVTLTEAAALPLAGLTAVQALRPLKVRRGDRVLVVGGNGGVGSTVVQVARIMGADVDAVVGVRGGVAAGAGAQQVFDYHDLKPSDIPGRYDVVVDTAGTDTSAYRGILRPGGRMAAIAPGAFWDILKSVLSPGPVIRMVSGKPNAKDLAWLAAKVNTGELKPILAATYPLDRIAEAHRDAENLSAAGKRIVLAQ</sequence>
<gene>
    <name evidence="2" type="ORF">BKH33_00885</name>
</gene>